<accession>A0A9D1YBC1</accession>
<dbReference type="Proteomes" id="UP000823915">
    <property type="component" value="Unassembled WGS sequence"/>
</dbReference>
<evidence type="ECO:0000313" key="4">
    <source>
        <dbReference type="EMBL" id="HIY25831.1"/>
    </source>
</evidence>
<proteinExistence type="predicted"/>
<reference evidence="4" key="1">
    <citation type="journal article" date="2021" name="PeerJ">
        <title>Extensive microbial diversity within the chicken gut microbiome revealed by metagenomics and culture.</title>
        <authorList>
            <person name="Gilroy R."/>
            <person name="Ravi A."/>
            <person name="Getino M."/>
            <person name="Pursley I."/>
            <person name="Horton D.L."/>
            <person name="Alikhan N.F."/>
            <person name="Baker D."/>
            <person name="Gharbi K."/>
            <person name="Hall N."/>
            <person name="Watson M."/>
            <person name="Adriaenssens E.M."/>
            <person name="Foster-Nyarko E."/>
            <person name="Jarju S."/>
            <person name="Secka A."/>
            <person name="Antonio M."/>
            <person name="Oren A."/>
            <person name="Chaudhuri R.R."/>
            <person name="La Ragione R."/>
            <person name="Hildebrand F."/>
            <person name="Pallen M.J."/>
        </authorList>
    </citation>
    <scope>NUCLEOTIDE SEQUENCE</scope>
    <source>
        <strain evidence="4">1282</strain>
    </source>
</reference>
<dbReference type="Gene3D" id="3.40.50.360">
    <property type="match status" value="1"/>
</dbReference>
<dbReference type="InterPro" id="IPR005025">
    <property type="entry name" value="FMN_Rdtase-like_dom"/>
</dbReference>
<sequence length="187" mass="20755">MKTLVITGAARKNGHTAKMVELFLNTLGGEYTIIDAYRAENIAPCKDCRYCWHKKGCSIHDGMDEVYRLLEECDNVVLASPMYFHSVTGKLKALIDRFQVYWAGHVRGDMPEKPLRKGAILMVGGAPSFPNQFLGGELVLKNLLNDLSTECLGEVCLPNSDHASLETRPDIAQQVVELAEKMKAAQE</sequence>
<protein>
    <submittedName>
        <fullName evidence="4">Flavodoxin family protein</fullName>
    </submittedName>
</protein>
<name>A0A9D1YBC1_9FIRM</name>
<evidence type="ECO:0000313" key="5">
    <source>
        <dbReference type="Proteomes" id="UP000823915"/>
    </source>
</evidence>
<dbReference type="InterPro" id="IPR051796">
    <property type="entry name" value="ISF_SsuE-like"/>
</dbReference>
<dbReference type="Pfam" id="PF03358">
    <property type="entry name" value="FMN_red"/>
    <property type="match status" value="1"/>
</dbReference>
<evidence type="ECO:0000259" key="3">
    <source>
        <dbReference type="Pfam" id="PF03358"/>
    </source>
</evidence>
<dbReference type="GO" id="GO:0016491">
    <property type="term" value="F:oxidoreductase activity"/>
    <property type="evidence" value="ECO:0007669"/>
    <property type="project" value="InterPro"/>
</dbReference>
<dbReference type="SUPFAM" id="SSF52218">
    <property type="entry name" value="Flavoproteins"/>
    <property type="match status" value="1"/>
</dbReference>
<dbReference type="InterPro" id="IPR029039">
    <property type="entry name" value="Flavoprotein-like_sf"/>
</dbReference>
<keyword evidence="1" id="KW-0285">Flavoprotein</keyword>
<dbReference type="AlphaFoldDB" id="A0A9D1YBC1"/>
<gene>
    <name evidence="4" type="ORF">H9838_01495</name>
</gene>
<evidence type="ECO:0000256" key="1">
    <source>
        <dbReference type="ARBA" id="ARBA00022630"/>
    </source>
</evidence>
<dbReference type="PANTHER" id="PTHR43278">
    <property type="entry name" value="NAD(P)H-DEPENDENT FMN-CONTAINING OXIDOREDUCTASE YWQN-RELATED"/>
    <property type="match status" value="1"/>
</dbReference>
<dbReference type="PANTHER" id="PTHR43278:SF4">
    <property type="entry name" value="NAD(P)H-DEPENDENT FMN-CONTAINING OXIDOREDUCTASE YWQN-RELATED"/>
    <property type="match status" value="1"/>
</dbReference>
<organism evidence="4 5">
    <name type="scientific">Candidatus Acutalibacter pullistercoris</name>
    <dbReference type="NCBI Taxonomy" id="2838418"/>
    <lineage>
        <taxon>Bacteria</taxon>
        <taxon>Bacillati</taxon>
        <taxon>Bacillota</taxon>
        <taxon>Clostridia</taxon>
        <taxon>Eubacteriales</taxon>
        <taxon>Acutalibacteraceae</taxon>
        <taxon>Acutalibacter</taxon>
    </lineage>
</organism>
<evidence type="ECO:0000256" key="2">
    <source>
        <dbReference type="ARBA" id="ARBA00022643"/>
    </source>
</evidence>
<reference evidence="4" key="2">
    <citation type="submission" date="2021-04" db="EMBL/GenBank/DDBJ databases">
        <authorList>
            <person name="Gilroy R."/>
        </authorList>
    </citation>
    <scope>NUCLEOTIDE SEQUENCE</scope>
    <source>
        <strain evidence="4">1282</strain>
    </source>
</reference>
<comment type="caution">
    <text evidence="4">The sequence shown here is derived from an EMBL/GenBank/DDBJ whole genome shotgun (WGS) entry which is preliminary data.</text>
</comment>
<keyword evidence="2" id="KW-0288">FMN</keyword>
<dbReference type="EMBL" id="DXDU01000019">
    <property type="protein sequence ID" value="HIY25831.1"/>
    <property type="molecule type" value="Genomic_DNA"/>
</dbReference>
<feature type="domain" description="NADPH-dependent FMN reductase-like" evidence="3">
    <location>
        <begin position="1"/>
        <end position="124"/>
    </location>
</feature>